<dbReference type="OrthoDB" id="4565540at2"/>
<proteinExistence type="predicted"/>
<evidence type="ECO:0008006" key="4">
    <source>
        <dbReference type="Google" id="ProtNLM"/>
    </source>
</evidence>
<feature type="signal peptide" evidence="1">
    <location>
        <begin position="1"/>
        <end position="26"/>
    </location>
</feature>
<keyword evidence="3" id="KW-1185">Reference proteome</keyword>
<protein>
    <recommendedName>
        <fullName evidence="4">Secreted protein</fullName>
    </recommendedName>
</protein>
<comment type="caution">
    <text evidence="2">The sequence shown here is derived from an EMBL/GenBank/DDBJ whole genome shotgun (WGS) entry which is preliminary data.</text>
</comment>
<dbReference type="RefSeq" id="WP_019046155.1">
    <property type="nucleotide sequence ID" value="NZ_BAFO02000018.1"/>
</dbReference>
<organism evidence="2 3">
    <name type="scientific">Nocardia asteroides NBRC 15531</name>
    <dbReference type="NCBI Taxonomy" id="1110697"/>
    <lineage>
        <taxon>Bacteria</taxon>
        <taxon>Bacillati</taxon>
        <taxon>Actinomycetota</taxon>
        <taxon>Actinomycetes</taxon>
        <taxon>Mycobacteriales</taxon>
        <taxon>Nocardiaceae</taxon>
        <taxon>Nocardia</taxon>
    </lineage>
</organism>
<gene>
    <name evidence="2" type="ORF">NCAST_18_01350</name>
</gene>
<name>U5E3X3_NOCAS</name>
<accession>U5E3X3</accession>
<sequence length="68" mass="6550">MNTRKPAVGLLLVAAAMIVGGPAAHADTGSDALGPSGSGGQINLGCLLQSLSGTPPTADCDPPTIPVQ</sequence>
<evidence type="ECO:0000313" key="2">
    <source>
        <dbReference type="EMBL" id="GAD83282.1"/>
    </source>
</evidence>
<dbReference type="STRING" id="1824.SAMN05444423_11196"/>
<feature type="chain" id="PRO_5004659472" description="Secreted protein" evidence="1">
    <location>
        <begin position="27"/>
        <end position="68"/>
    </location>
</feature>
<evidence type="ECO:0000256" key="1">
    <source>
        <dbReference type="SAM" id="SignalP"/>
    </source>
</evidence>
<dbReference type="Proteomes" id="UP000017048">
    <property type="component" value="Unassembled WGS sequence"/>
</dbReference>
<reference evidence="2 3" key="1">
    <citation type="journal article" date="2014" name="BMC Genomics">
        <title>Genome based analysis of type-I polyketide synthase and nonribosomal peptide synthetase gene clusters in seven strains of five representative Nocardia species.</title>
        <authorList>
            <person name="Komaki H."/>
            <person name="Ichikawa N."/>
            <person name="Hosoyama A."/>
            <person name="Takahashi-Nakaguchi A."/>
            <person name="Matsuzawa T."/>
            <person name="Suzuki K."/>
            <person name="Fujita N."/>
            <person name="Gonoi T."/>
        </authorList>
    </citation>
    <scope>NUCLEOTIDE SEQUENCE [LARGE SCALE GENOMIC DNA]</scope>
    <source>
        <strain evidence="2 3">NBRC 15531</strain>
    </source>
</reference>
<dbReference type="AlphaFoldDB" id="U5E3X3"/>
<dbReference type="EMBL" id="BAFO02000018">
    <property type="protein sequence ID" value="GAD83282.1"/>
    <property type="molecule type" value="Genomic_DNA"/>
</dbReference>
<dbReference type="GeneID" id="91516274"/>
<evidence type="ECO:0000313" key="3">
    <source>
        <dbReference type="Proteomes" id="UP000017048"/>
    </source>
</evidence>
<keyword evidence="1" id="KW-0732">Signal</keyword>